<dbReference type="EMBL" id="CP007452">
    <property type="protein sequence ID" value="AHM57075.1"/>
    <property type="molecule type" value="Genomic_DNA"/>
</dbReference>
<dbReference type="InterPro" id="IPR007404">
    <property type="entry name" value="YdjM-like"/>
</dbReference>
<dbReference type="STRING" id="1286171.EAL2_c17830"/>
<keyword evidence="3" id="KW-1185">Reference proteome</keyword>
<keyword evidence="1" id="KW-0812">Transmembrane</keyword>
<dbReference type="InterPro" id="IPR016956">
    <property type="entry name" value="YdjM"/>
</dbReference>
<dbReference type="RefSeq" id="WP_025436034.1">
    <property type="nucleotide sequence ID" value="NZ_CP007452.1"/>
</dbReference>
<dbReference type="PIRSF" id="PIRSF030780">
    <property type="entry name" value="Md_memb_hyd_prd"/>
    <property type="match status" value="1"/>
</dbReference>
<dbReference type="AlphaFoldDB" id="W8T872"/>
<feature type="transmembrane region" description="Helical" evidence="1">
    <location>
        <begin position="59"/>
        <end position="77"/>
    </location>
</feature>
<dbReference type="Proteomes" id="UP000019591">
    <property type="component" value="Chromosome"/>
</dbReference>
<keyword evidence="1" id="KW-0472">Membrane</keyword>
<evidence type="ECO:0000256" key="1">
    <source>
        <dbReference type="SAM" id="Phobius"/>
    </source>
</evidence>
<keyword evidence="1" id="KW-1133">Transmembrane helix</keyword>
<name>W8T872_PEPAC</name>
<dbReference type="KEGG" id="eac:EAL2_c17830"/>
<gene>
    <name evidence="2" type="ORF">EAL2_c17830</name>
</gene>
<reference evidence="2 3" key="1">
    <citation type="journal article" date="2014" name="Genome Announc.">
        <title>Complete Genome Sequence of Amino Acid-Utilizing Eubacterium acidaminophilum al-2 (DSM 3953).</title>
        <authorList>
            <person name="Poehlein A."/>
            <person name="Andreesen J.R."/>
            <person name="Daniel R."/>
        </authorList>
    </citation>
    <scope>NUCLEOTIDE SEQUENCE [LARGE SCALE GENOMIC DNA]</scope>
    <source>
        <strain evidence="2 3">DSM 3953</strain>
    </source>
</reference>
<sequence length="196" mass="21018">MTGKTHISIGVAASFCAADALGIMPGAEYIAAAAVGSMLPDIDHPGGMLNRKILPASNGIDKLVIYVILAFLSGYLYMKNSGMGSILYIVPIFLIVAFSKHRGVTHSMLGSVVFAYAAYKIGFETGRESLAFPFAIGYVLHIVADIFNSGGVQLFYPAKKRISLLKAFKSGSAGEKTLFLTFSLLAFYMAFKVYFG</sequence>
<dbReference type="Pfam" id="PF04307">
    <property type="entry name" value="YdjM"/>
    <property type="match status" value="1"/>
</dbReference>
<proteinExistence type="predicted"/>
<feature type="transmembrane region" description="Helical" evidence="1">
    <location>
        <begin position="135"/>
        <end position="156"/>
    </location>
</feature>
<feature type="transmembrane region" description="Helical" evidence="1">
    <location>
        <begin position="106"/>
        <end position="123"/>
    </location>
</feature>
<evidence type="ECO:0008006" key="4">
    <source>
        <dbReference type="Google" id="ProtNLM"/>
    </source>
</evidence>
<dbReference type="PANTHER" id="PTHR35531">
    <property type="entry name" value="INNER MEMBRANE PROTEIN YBCI-RELATED"/>
    <property type="match status" value="1"/>
</dbReference>
<dbReference type="eggNOG" id="COG1988">
    <property type="taxonomic scope" value="Bacteria"/>
</dbReference>
<dbReference type="PATRIC" id="fig|1286171.3.peg.1740"/>
<dbReference type="PANTHER" id="PTHR35531:SF1">
    <property type="entry name" value="INNER MEMBRANE PROTEIN YBCI-RELATED"/>
    <property type="match status" value="1"/>
</dbReference>
<protein>
    <recommendedName>
        <fullName evidence="4">Membrane-bound metal-dependent hydrolase</fullName>
    </recommendedName>
</protein>
<feature type="transmembrane region" description="Helical" evidence="1">
    <location>
        <begin position="83"/>
        <end position="99"/>
    </location>
</feature>
<organism evidence="2 3">
    <name type="scientific">Peptoclostridium acidaminophilum DSM 3953</name>
    <dbReference type="NCBI Taxonomy" id="1286171"/>
    <lineage>
        <taxon>Bacteria</taxon>
        <taxon>Bacillati</taxon>
        <taxon>Bacillota</taxon>
        <taxon>Clostridia</taxon>
        <taxon>Peptostreptococcales</taxon>
        <taxon>Peptoclostridiaceae</taxon>
        <taxon>Peptoclostridium</taxon>
    </lineage>
</organism>
<accession>W8T872</accession>
<evidence type="ECO:0000313" key="3">
    <source>
        <dbReference type="Proteomes" id="UP000019591"/>
    </source>
</evidence>
<evidence type="ECO:0000313" key="2">
    <source>
        <dbReference type="EMBL" id="AHM57075.1"/>
    </source>
</evidence>
<dbReference type="OrthoDB" id="5459053at2"/>
<dbReference type="HOGENOM" id="CLU_097802_1_0_9"/>
<feature type="transmembrane region" description="Helical" evidence="1">
    <location>
        <begin position="177"/>
        <end position="195"/>
    </location>
</feature>